<gene>
    <name evidence="3" type="ORF">FOQG_17343</name>
</gene>
<feature type="compositionally biased region" description="Polar residues" evidence="1">
    <location>
        <begin position="301"/>
        <end position="314"/>
    </location>
</feature>
<dbReference type="Proteomes" id="UP000030663">
    <property type="component" value="Unassembled WGS sequence"/>
</dbReference>
<evidence type="ECO:0000256" key="2">
    <source>
        <dbReference type="SAM" id="SignalP"/>
    </source>
</evidence>
<dbReference type="AlphaFoldDB" id="X0B746"/>
<dbReference type="HOGENOM" id="CLU_082165_0_0_1"/>
<feature type="signal peptide" evidence="2">
    <location>
        <begin position="1"/>
        <end position="19"/>
    </location>
</feature>
<protein>
    <submittedName>
        <fullName evidence="3">Uncharacterized protein</fullName>
    </submittedName>
</protein>
<name>X0B746_FUSOX</name>
<evidence type="ECO:0000313" key="3">
    <source>
        <dbReference type="EMBL" id="EXK77960.1"/>
    </source>
</evidence>
<feature type="region of interest" description="Disordered" evidence="1">
    <location>
        <begin position="180"/>
        <end position="314"/>
    </location>
</feature>
<reference evidence="3 4" key="1">
    <citation type="submission" date="2011-11" db="EMBL/GenBank/DDBJ databases">
        <title>The Genome Sequence of Fusarium oxysporum PHW815.</title>
        <authorList>
            <consortium name="The Broad Institute Genome Sequencing Platform"/>
            <person name="Ma L.-J."/>
            <person name="Gale L.R."/>
            <person name="Schwartz D.C."/>
            <person name="Zhou S."/>
            <person name="Corby-Kistler H."/>
            <person name="Young S.K."/>
            <person name="Zeng Q."/>
            <person name="Gargeya S."/>
            <person name="Fitzgerald M."/>
            <person name="Haas B."/>
            <person name="Abouelleil A."/>
            <person name="Alvarado L."/>
            <person name="Arachchi H.M."/>
            <person name="Berlin A."/>
            <person name="Brown A."/>
            <person name="Chapman S.B."/>
            <person name="Chen Z."/>
            <person name="Dunbar C."/>
            <person name="Freedman E."/>
            <person name="Gearin G."/>
            <person name="Goldberg J."/>
            <person name="Griggs A."/>
            <person name="Gujja S."/>
            <person name="Heiman D."/>
            <person name="Howarth C."/>
            <person name="Larson L."/>
            <person name="Lui A."/>
            <person name="MacDonald P.J.P."/>
            <person name="Montmayeur A."/>
            <person name="Murphy C."/>
            <person name="Neiman D."/>
            <person name="Pearson M."/>
            <person name="Priest M."/>
            <person name="Roberts A."/>
            <person name="Saif S."/>
            <person name="Shea T."/>
            <person name="Shenoy N."/>
            <person name="Sisk P."/>
            <person name="Stolte C."/>
            <person name="Sykes S."/>
            <person name="Wortman J."/>
            <person name="Nusbaum C."/>
            <person name="Birren B."/>
        </authorList>
    </citation>
    <scope>NUCLEOTIDE SEQUENCE [LARGE SCALE GENOMIC DNA]</scope>
    <source>
        <strain evidence="3 4">54005</strain>
    </source>
</reference>
<feature type="compositionally biased region" description="Polar residues" evidence="1">
    <location>
        <begin position="259"/>
        <end position="292"/>
    </location>
</feature>
<dbReference type="EMBL" id="JH658556">
    <property type="protein sequence ID" value="EXK77960.1"/>
    <property type="molecule type" value="Genomic_DNA"/>
</dbReference>
<accession>X0B746</accession>
<proteinExistence type="predicted"/>
<sequence length="314" mass="32839">MRLLTPLYHTFVLAQFVLAQDSDSECAAGPVLSAGGWRDFLAPNKDLKCQGASIYFFEKDERHYIPIQYGDVLCHSLPSANVSLPIDAPSGLARITWLCDSEEQDYCQIASVMAATSTPSVTNTATYAMVQNCPTSAVYTTEKYTDGSNEQSATFTTAPWRTPNAKGTVTTSAAFLGTAPTRPAADSATAHGSSFTSSRPTAQPPATKVPSSELEVSTPTGSEGSVFNGSDIFSTTANGYTESPTIATPAESHTADSRAAQTTQPSENTDTAISAPSELTQTPGGPSPSNGEQAALPSDEAQPSGNNRPCTCGQ</sequence>
<keyword evidence="4" id="KW-1185">Reference proteome</keyword>
<keyword evidence="2" id="KW-0732">Signal</keyword>
<evidence type="ECO:0000256" key="1">
    <source>
        <dbReference type="SAM" id="MobiDB-lite"/>
    </source>
</evidence>
<evidence type="ECO:0000313" key="4">
    <source>
        <dbReference type="Proteomes" id="UP000030663"/>
    </source>
</evidence>
<organism evidence="3 4">
    <name type="scientific">Fusarium oxysporum f. sp. raphani 54005</name>
    <dbReference type="NCBI Taxonomy" id="1089458"/>
    <lineage>
        <taxon>Eukaryota</taxon>
        <taxon>Fungi</taxon>
        <taxon>Dikarya</taxon>
        <taxon>Ascomycota</taxon>
        <taxon>Pezizomycotina</taxon>
        <taxon>Sordariomycetes</taxon>
        <taxon>Hypocreomycetidae</taxon>
        <taxon>Hypocreales</taxon>
        <taxon>Nectriaceae</taxon>
        <taxon>Fusarium</taxon>
        <taxon>Fusarium oxysporum species complex</taxon>
    </lineage>
</organism>
<feature type="compositionally biased region" description="Polar residues" evidence="1">
    <location>
        <begin position="214"/>
        <end position="246"/>
    </location>
</feature>
<feature type="chain" id="PRO_5004938256" evidence="2">
    <location>
        <begin position="20"/>
        <end position="314"/>
    </location>
</feature>
<feature type="compositionally biased region" description="Polar residues" evidence="1">
    <location>
        <begin position="190"/>
        <end position="201"/>
    </location>
</feature>